<dbReference type="InterPro" id="IPR037066">
    <property type="entry name" value="Plug_dom_sf"/>
</dbReference>
<dbReference type="Gene3D" id="2.40.170.20">
    <property type="entry name" value="TonB-dependent receptor, beta-barrel domain"/>
    <property type="match status" value="1"/>
</dbReference>
<dbReference type="Gene3D" id="2.170.130.10">
    <property type="entry name" value="TonB-dependent receptor, plug domain"/>
    <property type="match status" value="1"/>
</dbReference>
<dbReference type="PROSITE" id="PS52016">
    <property type="entry name" value="TONB_DEPENDENT_REC_3"/>
    <property type="match status" value="1"/>
</dbReference>
<dbReference type="InterPro" id="IPR000531">
    <property type="entry name" value="Beta-barrel_TonB"/>
</dbReference>
<comment type="caution">
    <text evidence="15">The sequence shown here is derived from an EMBL/GenBank/DDBJ whole genome shotgun (WGS) entry which is preliminary data.</text>
</comment>
<keyword evidence="7 10" id="KW-0472">Membrane</keyword>
<comment type="similarity">
    <text evidence="2 10 11">Belongs to the TonB-dependent receptor family.</text>
</comment>
<dbReference type="EMBL" id="JASVDS010000010">
    <property type="protein sequence ID" value="MDL5034646.1"/>
    <property type="molecule type" value="Genomic_DNA"/>
</dbReference>
<dbReference type="PANTHER" id="PTHR40980">
    <property type="entry name" value="PLUG DOMAIN-CONTAINING PROTEIN"/>
    <property type="match status" value="1"/>
</dbReference>
<sequence length="886" mass="95873">MFAGHIEEQFMKVMKTPIAAAVSITLLSAAMAAQAQQAEPSKKEGNQLEQVVITGIRASLQSAANIKRNASAVVDAVTAEDVGKLPDSDVGESLGRLPGITVGRAFGQGATVSVRGSDPQMTYTTLNGQTVASTGWYDQATVDRSFNYSLLPSELIGGMEVYKSSQADLTEGGIGGTVIVKTRKPLDLKAGTAFASLKLGKGTVSTDLSKDVAGLYSWRNDAKTFGVLVAGAQEKSEYIRRGIESDAGWAGDVAPATFVQDRKRTAMNLTLQGKPADNVELGLNYLTLELTGDNTNSNLYLFTGQNDSNCKEKNAAGLCVKAVAGAADPVNTFMQTWARQGKMSSDSLVLNGTFKADAFKIEAVAGQTKAKGGTEHTMNYGVGWWDDGQSLPKFQGTIDATGKQIVISPTGNMNVGVGNLPSKLVPTGWATDLQQPNADRENFAQADATVDLDWNGLTSFKAGVRATKHKYEQSGLRAKFIGTAISGNTADLYSGSIKMGPNGWDFPKANLDGMAALYAKNTASWTPQRSSFAEIEEDNKAAYGMFEFEKEGWRGNFGLRYVHTNVTGRGYKFDGTPLAANDVPNNDGWGNTIREEKAGYSDWLPSLNAAYNIDKNTVLRVAASKAITRPNFEYMFLTKQAGYNDDRAGNESMTFGTVGLKPQASKQFDLGIEYYYGKGNMVSAAVYHKTIDNFVTALVKTNQKLGVVDPLSKVDSWTVNQYVNAGGGKINGFEAQINHSLDNGFGFAGSYTYADAKAPSSSYPDRLALFTQSSKHTFNLVGFYETEAYTARLAYNWRSKYMIRETGYYSYRMHDPYGSLDFSAGWNINKNLRLTFEAVNLLKKDDVQYGAADATNPDVKGSMKVGYPAWSFMGETTYRLGLSAKF</sequence>
<keyword evidence="16" id="KW-1185">Reference proteome</keyword>
<keyword evidence="12" id="KW-0732">Signal</keyword>
<dbReference type="SUPFAM" id="SSF56935">
    <property type="entry name" value="Porins"/>
    <property type="match status" value="1"/>
</dbReference>
<dbReference type="InterPro" id="IPR036942">
    <property type="entry name" value="Beta-barrel_TonB_sf"/>
</dbReference>
<dbReference type="PANTHER" id="PTHR40980:SF3">
    <property type="entry name" value="TONB-DEPENDENT RECEPTOR-LIKE BETA-BARREL DOMAIN-CONTAINING PROTEIN"/>
    <property type="match status" value="1"/>
</dbReference>
<dbReference type="InterPro" id="IPR039426">
    <property type="entry name" value="TonB-dep_rcpt-like"/>
</dbReference>
<feature type="signal peptide" evidence="12">
    <location>
        <begin position="1"/>
        <end position="35"/>
    </location>
</feature>
<evidence type="ECO:0000256" key="10">
    <source>
        <dbReference type="PROSITE-ProRule" id="PRU01360"/>
    </source>
</evidence>
<keyword evidence="3 10" id="KW-0813">Transport</keyword>
<dbReference type="InterPro" id="IPR012910">
    <property type="entry name" value="Plug_dom"/>
</dbReference>
<dbReference type="RefSeq" id="WP_285984717.1">
    <property type="nucleotide sequence ID" value="NZ_JASVDS010000010.1"/>
</dbReference>
<reference evidence="15 16" key="1">
    <citation type="submission" date="2023-06" db="EMBL/GenBank/DDBJ databases">
        <title>Pelomonas sp. APW6 16S ribosomal RNA gene genome sequencing and assembly.</title>
        <authorList>
            <person name="Woo H."/>
        </authorList>
    </citation>
    <scope>NUCLEOTIDE SEQUENCE [LARGE SCALE GENOMIC DNA]</scope>
    <source>
        <strain evidence="15 16">APW6</strain>
    </source>
</reference>
<evidence type="ECO:0000256" key="11">
    <source>
        <dbReference type="RuleBase" id="RU003357"/>
    </source>
</evidence>
<evidence type="ECO:0000256" key="3">
    <source>
        <dbReference type="ARBA" id="ARBA00022448"/>
    </source>
</evidence>
<dbReference type="Proteomes" id="UP001238603">
    <property type="component" value="Unassembled WGS sequence"/>
</dbReference>
<evidence type="ECO:0000256" key="7">
    <source>
        <dbReference type="ARBA" id="ARBA00023136"/>
    </source>
</evidence>
<evidence type="ECO:0000256" key="12">
    <source>
        <dbReference type="SAM" id="SignalP"/>
    </source>
</evidence>
<dbReference type="CDD" id="cd01347">
    <property type="entry name" value="ligand_gated_channel"/>
    <property type="match status" value="1"/>
</dbReference>
<keyword evidence="6 11" id="KW-0798">TonB box</keyword>
<comment type="subcellular location">
    <subcellularLocation>
        <location evidence="1 10">Cell outer membrane</location>
        <topology evidence="1 10">Multi-pass membrane protein</topology>
    </subcellularLocation>
</comment>
<dbReference type="Pfam" id="PF07715">
    <property type="entry name" value="Plug"/>
    <property type="match status" value="1"/>
</dbReference>
<feature type="chain" id="PRO_5047492382" evidence="12">
    <location>
        <begin position="36"/>
        <end position="886"/>
    </location>
</feature>
<evidence type="ECO:0000256" key="6">
    <source>
        <dbReference type="ARBA" id="ARBA00023077"/>
    </source>
</evidence>
<keyword evidence="4 10" id="KW-1134">Transmembrane beta strand</keyword>
<evidence type="ECO:0000256" key="8">
    <source>
        <dbReference type="ARBA" id="ARBA00023170"/>
    </source>
</evidence>
<evidence type="ECO:0000256" key="1">
    <source>
        <dbReference type="ARBA" id="ARBA00004571"/>
    </source>
</evidence>
<evidence type="ECO:0000256" key="9">
    <source>
        <dbReference type="ARBA" id="ARBA00023237"/>
    </source>
</evidence>
<evidence type="ECO:0000313" key="16">
    <source>
        <dbReference type="Proteomes" id="UP001238603"/>
    </source>
</evidence>
<dbReference type="InterPro" id="IPR010104">
    <property type="entry name" value="TonB_rcpt_bac"/>
</dbReference>
<dbReference type="Pfam" id="PF00593">
    <property type="entry name" value="TonB_dep_Rec_b-barrel"/>
    <property type="match status" value="1"/>
</dbReference>
<evidence type="ECO:0000256" key="2">
    <source>
        <dbReference type="ARBA" id="ARBA00009810"/>
    </source>
</evidence>
<dbReference type="NCBIfam" id="TIGR01782">
    <property type="entry name" value="TonB-Xanth-Caul"/>
    <property type="match status" value="1"/>
</dbReference>
<name>A0ABT7LT26_9BURK</name>
<evidence type="ECO:0000313" key="15">
    <source>
        <dbReference type="EMBL" id="MDL5034646.1"/>
    </source>
</evidence>
<protein>
    <submittedName>
        <fullName evidence="15">TonB-dependent receptor</fullName>
    </submittedName>
</protein>
<keyword evidence="5 10" id="KW-0812">Transmembrane</keyword>
<evidence type="ECO:0000256" key="4">
    <source>
        <dbReference type="ARBA" id="ARBA00022452"/>
    </source>
</evidence>
<gene>
    <name evidence="15" type="ORF">QRD43_22260</name>
</gene>
<evidence type="ECO:0000259" key="13">
    <source>
        <dbReference type="Pfam" id="PF00593"/>
    </source>
</evidence>
<keyword evidence="8 15" id="KW-0675">Receptor</keyword>
<feature type="domain" description="TonB-dependent receptor-like beta-barrel" evidence="13">
    <location>
        <begin position="428"/>
        <end position="841"/>
    </location>
</feature>
<evidence type="ECO:0000256" key="5">
    <source>
        <dbReference type="ARBA" id="ARBA00022692"/>
    </source>
</evidence>
<feature type="domain" description="TonB-dependent receptor plug" evidence="14">
    <location>
        <begin position="67"/>
        <end position="177"/>
    </location>
</feature>
<evidence type="ECO:0000259" key="14">
    <source>
        <dbReference type="Pfam" id="PF07715"/>
    </source>
</evidence>
<accession>A0ABT7LT26</accession>
<keyword evidence="9 10" id="KW-0998">Cell outer membrane</keyword>
<proteinExistence type="inferred from homology"/>
<organism evidence="15 16">
    <name type="scientific">Roseateles subflavus</name>
    <dbReference type="NCBI Taxonomy" id="3053353"/>
    <lineage>
        <taxon>Bacteria</taxon>
        <taxon>Pseudomonadati</taxon>
        <taxon>Pseudomonadota</taxon>
        <taxon>Betaproteobacteria</taxon>
        <taxon>Burkholderiales</taxon>
        <taxon>Sphaerotilaceae</taxon>
        <taxon>Roseateles</taxon>
    </lineage>
</organism>